<proteinExistence type="predicted"/>
<keyword evidence="7" id="KW-0436">Ligase</keyword>
<dbReference type="Proteomes" id="UP000198638">
    <property type="component" value="Unassembled WGS sequence"/>
</dbReference>
<feature type="transmembrane region" description="Helical" evidence="5">
    <location>
        <begin position="174"/>
        <end position="192"/>
    </location>
</feature>
<dbReference type="STRING" id="83784.SAMN05192564_10299"/>
<feature type="transmembrane region" description="Helical" evidence="5">
    <location>
        <begin position="7"/>
        <end position="25"/>
    </location>
</feature>
<feature type="transmembrane region" description="Helical" evidence="5">
    <location>
        <begin position="364"/>
        <end position="385"/>
    </location>
</feature>
<dbReference type="InterPro" id="IPR007016">
    <property type="entry name" value="O-antigen_ligase-rel_domated"/>
</dbReference>
<dbReference type="InterPro" id="IPR051533">
    <property type="entry name" value="WaaL-like"/>
</dbReference>
<feature type="transmembrane region" description="Helical" evidence="5">
    <location>
        <begin position="60"/>
        <end position="80"/>
    </location>
</feature>
<evidence type="ECO:0000256" key="2">
    <source>
        <dbReference type="ARBA" id="ARBA00022692"/>
    </source>
</evidence>
<reference evidence="8" key="1">
    <citation type="submission" date="2016-10" db="EMBL/GenBank/DDBJ databases">
        <authorList>
            <person name="Varghese N."/>
            <person name="Submissions S."/>
        </authorList>
    </citation>
    <scope>NUCLEOTIDE SEQUENCE [LARGE SCALE GENOMIC DNA]</scope>
    <source>
        <strain evidence="8">LMG 24000</strain>
    </source>
</reference>
<keyword evidence="3 5" id="KW-1133">Transmembrane helix</keyword>
<sequence>MKNPSMRVGQALWIACPVILFVVMFGHMTGIVNVALVVLAIGTLGAAFSADRPSVLRWPLMVPVLAWAAWTAGAVAWSAWPEVSLHAWFDEVLYPLVAFWAFWLVGSRAEQPARLALVTWVACLLLAIMSALNWGHLQPPTPMTFPLHYYNRVGHTSTLAMFAIPVFAGLMLGWRWRLTGALGVVACLFIGLATLNRFFWPAVAVTLLIALFPLYRKRVLLALVLMLAVAAAGVGTLELSARLRFGNAAPPPEQHVLVLDGHTFYVPASLSGIDDTLSSDTRPKLWAFYGAVGESHTWTGIGFGKPLPGMVYRAQMPASLLNIEPLAPTHAHNLFLNTWLQTGVIGVVLQSLLLLCLVRRFWRFRLTAPWVCAAGIALVAGMVVKNFTDDFMWQTTMLAFWSFAGLLLGSGERKAHLLPSARSASPVSMRTGRPTMQEKGPLLIATHQNGSHGSDA</sequence>
<keyword evidence="2 5" id="KW-0812">Transmembrane</keyword>
<evidence type="ECO:0000313" key="7">
    <source>
        <dbReference type="EMBL" id="SEA55017.1"/>
    </source>
</evidence>
<feature type="transmembrane region" description="Helical" evidence="5">
    <location>
        <begin position="31"/>
        <end position="48"/>
    </location>
</feature>
<evidence type="ECO:0000256" key="3">
    <source>
        <dbReference type="ARBA" id="ARBA00022989"/>
    </source>
</evidence>
<evidence type="ECO:0000256" key="5">
    <source>
        <dbReference type="SAM" id="Phobius"/>
    </source>
</evidence>
<comment type="subcellular location">
    <subcellularLocation>
        <location evidence="1">Membrane</location>
        <topology evidence="1">Multi-pass membrane protein</topology>
    </subcellularLocation>
</comment>
<gene>
    <name evidence="7" type="ORF">SAMN05192564_10299</name>
</gene>
<dbReference type="PANTHER" id="PTHR37422">
    <property type="entry name" value="TEICHURONIC ACID BIOSYNTHESIS PROTEIN TUAE"/>
    <property type="match status" value="1"/>
</dbReference>
<feature type="transmembrane region" description="Helical" evidence="5">
    <location>
        <begin position="149"/>
        <end position="167"/>
    </location>
</feature>
<feature type="transmembrane region" description="Helical" evidence="5">
    <location>
        <begin position="117"/>
        <end position="137"/>
    </location>
</feature>
<protein>
    <submittedName>
        <fullName evidence="7">O-antigen ligase</fullName>
    </submittedName>
</protein>
<keyword evidence="4 5" id="KW-0472">Membrane</keyword>
<feature type="transmembrane region" description="Helical" evidence="5">
    <location>
        <begin position="220"/>
        <end position="237"/>
    </location>
</feature>
<evidence type="ECO:0000259" key="6">
    <source>
        <dbReference type="Pfam" id="PF04932"/>
    </source>
</evidence>
<evidence type="ECO:0000256" key="1">
    <source>
        <dbReference type="ARBA" id="ARBA00004141"/>
    </source>
</evidence>
<keyword evidence="8" id="KW-1185">Reference proteome</keyword>
<name>A0A1H4C3V5_9BURK</name>
<feature type="domain" description="O-antigen ligase-related" evidence="6">
    <location>
        <begin position="183"/>
        <end position="349"/>
    </location>
</feature>
<feature type="transmembrane region" description="Helical" evidence="5">
    <location>
        <begin position="391"/>
        <end position="409"/>
    </location>
</feature>
<evidence type="ECO:0000256" key="4">
    <source>
        <dbReference type="ARBA" id="ARBA00023136"/>
    </source>
</evidence>
<evidence type="ECO:0000313" key="8">
    <source>
        <dbReference type="Proteomes" id="UP000198638"/>
    </source>
</evidence>
<organism evidence="7 8">
    <name type="scientific">Paraburkholderia sartisoli</name>
    <dbReference type="NCBI Taxonomy" id="83784"/>
    <lineage>
        <taxon>Bacteria</taxon>
        <taxon>Pseudomonadati</taxon>
        <taxon>Pseudomonadota</taxon>
        <taxon>Betaproteobacteria</taxon>
        <taxon>Burkholderiales</taxon>
        <taxon>Burkholderiaceae</taxon>
        <taxon>Paraburkholderia</taxon>
    </lineage>
</organism>
<dbReference type="RefSeq" id="WP_143130395.1">
    <property type="nucleotide sequence ID" value="NZ_FNRQ01000002.1"/>
</dbReference>
<feature type="transmembrane region" description="Helical" evidence="5">
    <location>
        <begin position="86"/>
        <end position="105"/>
    </location>
</feature>
<dbReference type="GO" id="GO:0016874">
    <property type="term" value="F:ligase activity"/>
    <property type="evidence" value="ECO:0007669"/>
    <property type="project" value="UniProtKB-KW"/>
</dbReference>
<dbReference type="EMBL" id="FNRQ01000002">
    <property type="protein sequence ID" value="SEA55017.1"/>
    <property type="molecule type" value="Genomic_DNA"/>
</dbReference>
<dbReference type="PANTHER" id="PTHR37422:SF23">
    <property type="entry name" value="TEICHURONIC ACID BIOSYNTHESIS PROTEIN TUAE"/>
    <property type="match status" value="1"/>
</dbReference>
<feature type="transmembrane region" description="Helical" evidence="5">
    <location>
        <begin position="338"/>
        <end position="357"/>
    </location>
</feature>
<dbReference type="OrthoDB" id="9019044at2"/>
<dbReference type="Pfam" id="PF04932">
    <property type="entry name" value="Wzy_C"/>
    <property type="match status" value="1"/>
</dbReference>
<dbReference type="AlphaFoldDB" id="A0A1H4C3V5"/>
<dbReference type="GO" id="GO:0016020">
    <property type="term" value="C:membrane"/>
    <property type="evidence" value="ECO:0007669"/>
    <property type="project" value="UniProtKB-SubCell"/>
</dbReference>
<accession>A0A1H4C3V5</accession>
<feature type="transmembrane region" description="Helical" evidence="5">
    <location>
        <begin position="198"/>
        <end position="215"/>
    </location>
</feature>